<dbReference type="GO" id="GO:0003677">
    <property type="term" value="F:DNA binding"/>
    <property type="evidence" value="ECO:0007669"/>
    <property type="project" value="UniProtKB-KW"/>
</dbReference>
<dbReference type="InterPro" id="IPR011006">
    <property type="entry name" value="CheY-like_superfamily"/>
</dbReference>
<dbReference type="PRINTS" id="PR00038">
    <property type="entry name" value="HTHLUXR"/>
</dbReference>
<dbReference type="SMART" id="SM00448">
    <property type="entry name" value="REC"/>
    <property type="match status" value="1"/>
</dbReference>
<dbReference type="STRING" id="194963.SAMCFNEI73_Ch0083"/>
<dbReference type="PANTHER" id="PTHR44688">
    <property type="entry name" value="DNA-BINDING TRANSCRIPTIONAL ACTIVATOR DEVR_DOSR"/>
    <property type="match status" value="1"/>
</dbReference>
<accession>A0A1L3LH40</accession>
<dbReference type="Pfam" id="PF00072">
    <property type="entry name" value="Response_reg"/>
    <property type="match status" value="1"/>
</dbReference>
<dbReference type="Gene3D" id="3.40.50.2300">
    <property type="match status" value="1"/>
</dbReference>
<keyword evidence="7" id="KW-1185">Reference proteome</keyword>
<dbReference type="InterPro" id="IPR000792">
    <property type="entry name" value="Tscrpt_reg_LuxR_C"/>
</dbReference>
<dbReference type="CDD" id="cd06170">
    <property type="entry name" value="LuxR_C_like"/>
    <property type="match status" value="1"/>
</dbReference>
<dbReference type="Pfam" id="PF00196">
    <property type="entry name" value="GerE"/>
    <property type="match status" value="1"/>
</dbReference>
<evidence type="ECO:0000256" key="3">
    <source>
        <dbReference type="ARBA" id="ARBA00023015"/>
    </source>
</evidence>
<dbReference type="SMART" id="SM00421">
    <property type="entry name" value="HTH_LUXR"/>
    <property type="match status" value="1"/>
</dbReference>
<dbReference type="Proteomes" id="UP000182306">
    <property type="component" value="Chromosome"/>
</dbReference>
<sequence>MTEGPATVIVIDDDPSIREALGSLLRSVGFDVQLLASVSDLLSSGRPRGPACLVLDVRLPGQSGLEFQRELSRRNIQLPIIFITGHGDIPMSVQAMKGGAIEFLTKPFRDQDLLDAVHVGLARDRAWLENEKALSTLHASYESLTPREREVMALVVTGRLNKQIAGDLGVSEITVKVHRSQVMQKMRAKSLPELARMADKLKLVPENPQSS</sequence>
<dbReference type="AlphaFoldDB" id="A0A1L3LH40"/>
<keyword evidence="1" id="KW-0597">Phosphoprotein</keyword>
<evidence type="ECO:0000256" key="5">
    <source>
        <dbReference type="ARBA" id="ARBA00023163"/>
    </source>
</evidence>
<dbReference type="RefSeq" id="WP_064251572.1">
    <property type="nucleotide sequence ID" value="NZ_CP013107.1"/>
</dbReference>
<protein>
    <submittedName>
        <fullName evidence="6">Nodulation protein W</fullName>
    </submittedName>
</protein>
<evidence type="ECO:0000313" key="6">
    <source>
        <dbReference type="EMBL" id="APG89419.1"/>
    </source>
</evidence>
<dbReference type="InterPro" id="IPR016032">
    <property type="entry name" value="Sig_transdc_resp-reg_C-effctor"/>
</dbReference>
<dbReference type="InterPro" id="IPR001789">
    <property type="entry name" value="Sig_transdc_resp-reg_receiver"/>
</dbReference>
<dbReference type="PANTHER" id="PTHR44688:SF16">
    <property type="entry name" value="DNA-BINDING TRANSCRIPTIONAL ACTIVATOR DEVR_DOSR"/>
    <property type="match status" value="1"/>
</dbReference>
<dbReference type="KEGG" id="same:SAMCFNEI73_Ch0083"/>
<evidence type="ECO:0000256" key="1">
    <source>
        <dbReference type="ARBA" id="ARBA00022553"/>
    </source>
</evidence>
<dbReference type="FunFam" id="3.40.50.2300:FF:000018">
    <property type="entry name" value="DNA-binding transcriptional regulator NtrC"/>
    <property type="match status" value="1"/>
</dbReference>
<evidence type="ECO:0000313" key="7">
    <source>
        <dbReference type="Proteomes" id="UP000182306"/>
    </source>
</evidence>
<keyword evidence="4" id="KW-0238">DNA-binding</keyword>
<dbReference type="OrthoDB" id="9782655at2"/>
<dbReference type="InterPro" id="IPR036388">
    <property type="entry name" value="WH-like_DNA-bd_sf"/>
</dbReference>
<dbReference type="SUPFAM" id="SSF46894">
    <property type="entry name" value="C-terminal effector domain of the bipartite response regulators"/>
    <property type="match status" value="1"/>
</dbReference>
<keyword evidence="5" id="KW-0804">Transcription</keyword>
<dbReference type="Gene3D" id="1.10.10.10">
    <property type="entry name" value="Winged helix-like DNA-binding domain superfamily/Winged helix DNA-binding domain"/>
    <property type="match status" value="1"/>
</dbReference>
<dbReference type="PROSITE" id="PS50110">
    <property type="entry name" value="RESPONSE_REGULATORY"/>
    <property type="match status" value="1"/>
</dbReference>
<dbReference type="CDD" id="cd17537">
    <property type="entry name" value="REC_FixJ"/>
    <property type="match status" value="1"/>
</dbReference>
<proteinExistence type="predicted"/>
<keyword evidence="2" id="KW-0902">Two-component regulatory system</keyword>
<reference evidence="6 7" key="1">
    <citation type="submission" date="2015-10" db="EMBL/GenBank/DDBJ databases">
        <title>Genomic differences between typical nodule nitrogen-fixing rhizobial strains and those coming from bean seeds.</title>
        <authorList>
            <person name="Peralta H."/>
            <person name="Aguilar-Vera A."/>
            <person name="Diaz R."/>
            <person name="Mora Y."/>
            <person name="Martinez-Batallar G."/>
            <person name="Salazar E."/>
            <person name="Vargas-Lagunas C."/>
            <person name="Encarnacion S."/>
            <person name="Girard L."/>
            <person name="Mora J."/>
        </authorList>
    </citation>
    <scope>NUCLEOTIDE SEQUENCE [LARGE SCALE GENOMIC DNA]</scope>
    <source>
        <strain evidence="6 7">CFNEI 73</strain>
    </source>
</reference>
<gene>
    <name evidence="6" type="primary">nodW</name>
    <name evidence="6" type="ORF">SAMCFNEI73_Ch0083</name>
</gene>
<dbReference type="PROSITE" id="PS50043">
    <property type="entry name" value="HTH_LUXR_2"/>
    <property type="match status" value="1"/>
</dbReference>
<name>A0A1L3LH40_9HYPH</name>
<dbReference type="GO" id="GO:0006355">
    <property type="term" value="P:regulation of DNA-templated transcription"/>
    <property type="evidence" value="ECO:0007669"/>
    <property type="project" value="InterPro"/>
</dbReference>
<keyword evidence="3" id="KW-0805">Transcription regulation</keyword>
<dbReference type="SUPFAM" id="SSF52172">
    <property type="entry name" value="CheY-like"/>
    <property type="match status" value="1"/>
</dbReference>
<organism evidence="6 7">
    <name type="scientific">Sinorhizobium americanum</name>
    <dbReference type="NCBI Taxonomy" id="194963"/>
    <lineage>
        <taxon>Bacteria</taxon>
        <taxon>Pseudomonadati</taxon>
        <taxon>Pseudomonadota</taxon>
        <taxon>Alphaproteobacteria</taxon>
        <taxon>Hyphomicrobiales</taxon>
        <taxon>Rhizobiaceae</taxon>
        <taxon>Sinorhizobium/Ensifer group</taxon>
        <taxon>Sinorhizobium</taxon>
    </lineage>
</organism>
<evidence type="ECO:0000256" key="4">
    <source>
        <dbReference type="ARBA" id="ARBA00023125"/>
    </source>
</evidence>
<dbReference type="EMBL" id="CP013107">
    <property type="protein sequence ID" value="APG89419.1"/>
    <property type="molecule type" value="Genomic_DNA"/>
</dbReference>
<dbReference type="GO" id="GO:0000160">
    <property type="term" value="P:phosphorelay signal transduction system"/>
    <property type="evidence" value="ECO:0007669"/>
    <property type="project" value="UniProtKB-KW"/>
</dbReference>
<evidence type="ECO:0000256" key="2">
    <source>
        <dbReference type="ARBA" id="ARBA00023012"/>
    </source>
</evidence>